<sequence length="102" mass="11654">MATSKDEMQRGDVPKSVQCYMKEKNVSEYVARDYIKCLIKKYWTLLNHELATNSINLDPLKRVVIGTPRIAQCMYQHGDGHGVSNLDTRDIIMSLLIDPINV</sequence>
<evidence type="ECO:0000313" key="3">
    <source>
        <dbReference type="Proteomes" id="UP001412067"/>
    </source>
</evidence>
<dbReference type="EMBL" id="JBBWWR010000003">
    <property type="protein sequence ID" value="KAK8969355.1"/>
    <property type="molecule type" value="Genomic_DNA"/>
</dbReference>
<feature type="domain" description="Terpene synthase metal-binding" evidence="1">
    <location>
        <begin position="1"/>
        <end position="43"/>
    </location>
</feature>
<evidence type="ECO:0000259" key="1">
    <source>
        <dbReference type="Pfam" id="PF03936"/>
    </source>
</evidence>
<dbReference type="Pfam" id="PF03936">
    <property type="entry name" value="Terpene_synth_C"/>
    <property type="match status" value="1"/>
</dbReference>
<reference evidence="2 3" key="1">
    <citation type="journal article" date="2022" name="Nat. Plants">
        <title>Genomes of leafy and leafless Platanthera orchids illuminate the evolution of mycoheterotrophy.</title>
        <authorList>
            <person name="Li M.H."/>
            <person name="Liu K.W."/>
            <person name="Li Z."/>
            <person name="Lu H.C."/>
            <person name="Ye Q.L."/>
            <person name="Zhang D."/>
            <person name="Wang J.Y."/>
            <person name="Li Y.F."/>
            <person name="Zhong Z.M."/>
            <person name="Liu X."/>
            <person name="Yu X."/>
            <person name="Liu D.K."/>
            <person name="Tu X.D."/>
            <person name="Liu B."/>
            <person name="Hao Y."/>
            <person name="Liao X.Y."/>
            <person name="Jiang Y.T."/>
            <person name="Sun W.H."/>
            <person name="Chen J."/>
            <person name="Chen Y.Q."/>
            <person name="Ai Y."/>
            <person name="Zhai J.W."/>
            <person name="Wu S.S."/>
            <person name="Zhou Z."/>
            <person name="Hsiao Y.Y."/>
            <person name="Wu W.L."/>
            <person name="Chen Y.Y."/>
            <person name="Lin Y.F."/>
            <person name="Hsu J.L."/>
            <person name="Li C.Y."/>
            <person name="Wang Z.W."/>
            <person name="Zhao X."/>
            <person name="Zhong W.Y."/>
            <person name="Ma X.K."/>
            <person name="Ma L."/>
            <person name="Huang J."/>
            <person name="Chen G.Z."/>
            <person name="Huang M.Z."/>
            <person name="Huang L."/>
            <person name="Peng D.H."/>
            <person name="Luo Y.B."/>
            <person name="Zou S.Q."/>
            <person name="Chen S.P."/>
            <person name="Lan S."/>
            <person name="Tsai W.C."/>
            <person name="Van de Peer Y."/>
            <person name="Liu Z.J."/>
        </authorList>
    </citation>
    <scope>NUCLEOTIDE SEQUENCE [LARGE SCALE GENOMIC DNA]</scope>
    <source>
        <strain evidence="2">Lor288</strain>
    </source>
</reference>
<dbReference type="Proteomes" id="UP001412067">
    <property type="component" value="Unassembled WGS sequence"/>
</dbReference>
<organism evidence="2 3">
    <name type="scientific">Platanthera guangdongensis</name>
    <dbReference type="NCBI Taxonomy" id="2320717"/>
    <lineage>
        <taxon>Eukaryota</taxon>
        <taxon>Viridiplantae</taxon>
        <taxon>Streptophyta</taxon>
        <taxon>Embryophyta</taxon>
        <taxon>Tracheophyta</taxon>
        <taxon>Spermatophyta</taxon>
        <taxon>Magnoliopsida</taxon>
        <taxon>Liliopsida</taxon>
        <taxon>Asparagales</taxon>
        <taxon>Orchidaceae</taxon>
        <taxon>Orchidoideae</taxon>
        <taxon>Orchideae</taxon>
        <taxon>Orchidinae</taxon>
        <taxon>Platanthera</taxon>
    </lineage>
</organism>
<proteinExistence type="predicted"/>
<keyword evidence="3" id="KW-1185">Reference proteome</keyword>
<comment type="caution">
    <text evidence="2">The sequence shown here is derived from an EMBL/GenBank/DDBJ whole genome shotgun (WGS) entry which is preliminary data.</text>
</comment>
<name>A0ABR2MYP2_9ASPA</name>
<accession>A0ABR2MYP2</accession>
<dbReference type="Gene3D" id="1.10.600.10">
    <property type="entry name" value="Farnesyl Diphosphate Synthase"/>
    <property type="match status" value="1"/>
</dbReference>
<dbReference type="InterPro" id="IPR008949">
    <property type="entry name" value="Isoprenoid_synthase_dom_sf"/>
</dbReference>
<dbReference type="SUPFAM" id="SSF48576">
    <property type="entry name" value="Terpenoid synthases"/>
    <property type="match status" value="1"/>
</dbReference>
<evidence type="ECO:0000313" key="2">
    <source>
        <dbReference type="EMBL" id="KAK8969355.1"/>
    </source>
</evidence>
<protein>
    <recommendedName>
        <fullName evidence="1">Terpene synthase metal-binding domain-containing protein</fullName>
    </recommendedName>
</protein>
<dbReference type="InterPro" id="IPR005630">
    <property type="entry name" value="Terpene_synthase_metal-bd"/>
</dbReference>
<gene>
    <name evidence="2" type="ORF">KSP40_PGU008471</name>
</gene>